<comment type="caution">
    <text evidence="3">The sequence shown here is derived from an EMBL/GenBank/DDBJ whole genome shotgun (WGS) entry which is preliminary data.</text>
</comment>
<proteinExistence type="predicted"/>
<keyword evidence="4" id="KW-1185">Reference proteome</keyword>
<dbReference type="Proteomes" id="UP001159405">
    <property type="component" value="Unassembled WGS sequence"/>
</dbReference>
<evidence type="ECO:0000313" key="4">
    <source>
        <dbReference type="Proteomes" id="UP001159405"/>
    </source>
</evidence>
<dbReference type="EMBL" id="CALNXK010000011">
    <property type="protein sequence ID" value="CAH3043856.1"/>
    <property type="molecule type" value="Genomic_DNA"/>
</dbReference>
<feature type="coiled-coil region" evidence="1">
    <location>
        <begin position="86"/>
        <end position="113"/>
    </location>
</feature>
<accession>A0ABN8N776</accession>
<feature type="compositionally biased region" description="Low complexity" evidence="2">
    <location>
        <begin position="46"/>
        <end position="62"/>
    </location>
</feature>
<keyword evidence="1" id="KW-0175">Coiled coil</keyword>
<feature type="region of interest" description="Disordered" evidence="2">
    <location>
        <begin position="1"/>
        <end position="85"/>
    </location>
</feature>
<evidence type="ECO:0000313" key="3">
    <source>
        <dbReference type="EMBL" id="CAH3043856.1"/>
    </source>
</evidence>
<protein>
    <submittedName>
        <fullName evidence="3">Uncharacterized protein</fullName>
    </submittedName>
</protein>
<organism evidence="3 4">
    <name type="scientific">Porites lobata</name>
    <dbReference type="NCBI Taxonomy" id="104759"/>
    <lineage>
        <taxon>Eukaryota</taxon>
        <taxon>Metazoa</taxon>
        <taxon>Cnidaria</taxon>
        <taxon>Anthozoa</taxon>
        <taxon>Hexacorallia</taxon>
        <taxon>Scleractinia</taxon>
        <taxon>Fungiina</taxon>
        <taxon>Poritidae</taxon>
        <taxon>Porites</taxon>
    </lineage>
</organism>
<evidence type="ECO:0000256" key="2">
    <source>
        <dbReference type="SAM" id="MobiDB-lite"/>
    </source>
</evidence>
<feature type="compositionally biased region" description="Basic residues" evidence="2">
    <location>
        <begin position="63"/>
        <end position="75"/>
    </location>
</feature>
<name>A0ABN8N776_9CNID</name>
<feature type="compositionally biased region" description="Low complexity" evidence="2">
    <location>
        <begin position="9"/>
        <end position="19"/>
    </location>
</feature>
<gene>
    <name evidence="3" type="ORF">PLOB_00002692</name>
</gene>
<reference evidence="3 4" key="1">
    <citation type="submission" date="2022-05" db="EMBL/GenBank/DDBJ databases">
        <authorList>
            <consortium name="Genoscope - CEA"/>
            <person name="William W."/>
        </authorList>
    </citation>
    <scope>NUCLEOTIDE SEQUENCE [LARGE SCALE GENOMIC DNA]</scope>
</reference>
<evidence type="ECO:0000256" key="1">
    <source>
        <dbReference type="SAM" id="Coils"/>
    </source>
</evidence>
<sequence length="220" mass="25219">MARGRRGRPASVRSRVSRVNADIEDPVVRPSRTREHRSSGRRSSRSHVAASSGSGRSSSPSRRSVRERSHRRSRSASRSPEPPTWAKEILKALEAKTEEVKVVKEQLYSLKRKSTEEEPEFKYKSNKKQFKFNTDVKDKFNQILERAEADDAITKIANEGMSLLDNRNKLISIADRDGWDVVEYFEADPLTKNDEEEKKLRVAARRKQRGLGRSEIEKIA</sequence>